<dbReference type="InterPro" id="IPR002872">
    <property type="entry name" value="Proline_DH_dom"/>
</dbReference>
<dbReference type="Gene3D" id="3.40.309.10">
    <property type="entry name" value="Aldehyde Dehydrogenase, Chain A, domain 2"/>
    <property type="match status" value="1"/>
</dbReference>
<feature type="domain" description="Proline dehydrogenase" evidence="11">
    <location>
        <begin position="144"/>
        <end position="436"/>
    </location>
</feature>
<dbReference type="PROSITE" id="PS00070">
    <property type="entry name" value="ALDEHYDE_DEHYDR_CYS"/>
    <property type="match status" value="1"/>
</dbReference>
<reference evidence="12 13" key="1">
    <citation type="submission" date="2017-10" db="EMBL/GenBank/DDBJ databases">
        <title>Sequencing the genomes of 1000 actinobacteria strains.</title>
        <authorList>
            <person name="Klenk H.-P."/>
        </authorList>
    </citation>
    <scope>NUCLEOTIDE SEQUENCE [LARGE SCALE GENOMIC DNA]</scope>
    <source>
        <strain evidence="12 13">DSM 21801</strain>
    </source>
</reference>
<dbReference type="AlphaFoldDB" id="A0A2A9CXK1"/>
<organism evidence="12 13">
    <name type="scientific">Serinibacter salmoneus</name>
    <dbReference type="NCBI Taxonomy" id="556530"/>
    <lineage>
        <taxon>Bacteria</taxon>
        <taxon>Bacillati</taxon>
        <taxon>Actinomycetota</taxon>
        <taxon>Actinomycetes</taxon>
        <taxon>Micrococcales</taxon>
        <taxon>Beutenbergiaceae</taxon>
        <taxon>Serinibacter</taxon>
    </lineage>
</organism>
<dbReference type="Pfam" id="PF01619">
    <property type="entry name" value="Pro_dh"/>
    <property type="match status" value="1"/>
</dbReference>
<dbReference type="GO" id="GO:0003700">
    <property type="term" value="F:DNA-binding transcription factor activity"/>
    <property type="evidence" value="ECO:0007669"/>
    <property type="project" value="InterPro"/>
</dbReference>
<evidence type="ECO:0000256" key="4">
    <source>
        <dbReference type="ARBA" id="ARBA00023027"/>
    </source>
</evidence>
<dbReference type="InterPro" id="IPR016163">
    <property type="entry name" value="Ald_DH_C"/>
</dbReference>
<dbReference type="GO" id="GO:0003842">
    <property type="term" value="F:L-glutamate gamma-semialdehyde dehydrogenase activity"/>
    <property type="evidence" value="ECO:0007669"/>
    <property type="project" value="UniProtKB-EC"/>
</dbReference>
<dbReference type="PIRSF" id="PIRSF000197">
    <property type="entry name" value="Bifunct_PutA"/>
    <property type="match status" value="1"/>
</dbReference>
<evidence type="ECO:0000259" key="11">
    <source>
        <dbReference type="Pfam" id="PF01619"/>
    </source>
</evidence>
<sequence>MAKEKTRAQVRESDAPAAMEHLVEPALALAQQWSNAASAGASKAENAASDTLAQLVADPAGLDLAVAFVDRVARPEDPAVAARELAHLPAEAAAAFLTPSDRALFAVGQKVAPLAPEVVVPAARMRLRQLVGHLVVDAEDAALTKRLARARSEGYRLNINLLGEAVLGEKEAASRVQRTIALLRRGDVDYVSIKVSSLVSQISHWDSPGTVARVLTRLRPLYREAVRRGAFVNLDMEEYHDLDLTIEVFEALLAEEEFADLDAGIVLQAYLPDAPAALERIIEISRRRVAAGGKRVKVRLVKGANLAMERVEAEQHDWPQAPHVSKAASDATYVRMMERALQSEVAAVLRIGVAGHNLPHLALAHLLATERGVSDALDIEMLQGMAPAQSRAVRETIGRTVLLYTPVVAKADFDVAVSYLVRRLEENASPENYLHQSLTQEGQQEARERFVASVRGAASVTTTPRRRGEPAPVPPLEEPFRNAADADPSVAIIREKATAAMASRPDLTPTSAQASSLEEVDDVVALAQAAAEVWGQVSAPQRAAVLADVADRLEARRWEILSVMAHEAGKTAGEGDPEVTEAIDFARYYARSALALADVDATFTPVPVTLVTPPWNFPVAICAGGLLAALAAGSAVILKPSPSATRCGEVVADVIREALAAAGHDPETLQVLRVPEDEVGKHLITHDGVDQVILTGAMETARLFADWRAERPGGPAVYAETSGKNAIIVTPSADIDLAVADVVRSAFGHAGQKCSAASLVILVGSMATSRRFRNQLLDAVSSLRVGVPQDLGTGMGPVIEAPSGKLERALTTLEPGERWAIAPQQLPAPAGSEQWQGHLWRPGVRSGVRPGSWFHLTECFGPVLGVMTAATLTEAIDIQNQVAFGLTGGLQSLDAQEIAQWLEEVEVGNAYINRHITGAIVQRQSFGGWKASVMGPGAKAGGPGYVAQLGTWSEDAERWSQRAALTDDAIDLAEVRAADAAWAAQALAGSDPTGLASQENTLRYRPFPAITVRAAAGSSRWDLRRALAAAETVGVQRVVVSVDPSLPVTAEPADSPACVVSWRTETEEDFAARVAQGTSTERIRWIGARGESAPSGTWSAAVQAEVTLIDAPVFTDPELELRTVTREQAISRTKHRYGHLHA</sequence>
<evidence type="ECO:0000256" key="1">
    <source>
        <dbReference type="ARBA" id="ARBA00004786"/>
    </source>
</evidence>
<protein>
    <recommendedName>
        <fullName evidence="2">L-glutamate gamma-semialdehyde dehydrogenase</fullName>
        <ecNumber evidence="2">1.2.1.88</ecNumber>
    </recommendedName>
</protein>
<accession>A0A2A9CXK1</accession>
<dbReference type="EC" id="1.2.1.88" evidence="2"/>
<comment type="caution">
    <text evidence="12">The sequence shown here is derived from an EMBL/GenBank/DDBJ whole genome shotgun (WGS) entry which is preliminary data.</text>
</comment>
<dbReference type="InterPro" id="IPR025703">
    <property type="entry name" value="Bifunct_PutA"/>
</dbReference>
<dbReference type="GO" id="GO:0010133">
    <property type="term" value="P:L-proline catabolic process to L-glutamate"/>
    <property type="evidence" value="ECO:0007669"/>
    <property type="project" value="InterPro"/>
</dbReference>
<dbReference type="PANTHER" id="PTHR42862">
    <property type="entry name" value="DELTA-1-PYRROLINE-5-CARBOXYLATE DEHYDROGENASE 1, ISOFORM A-RELATED"/>
    <property type="match status" value="1"/>
</dbReference>
<keyword evidence="13" id="KW-1185">Reference proteome</keyword>
<evidence type="ECO:0000256" key="9">
    <source>
        <dbReference type="SAM" id="MobiDB-lite"/>
    </source>
</evidence>
<gene>
    <name evidence="12" type="ORF">ATL40_0724</name>
</gene>
<dbReference type="RefSeq" id="WP_342747595.1">
    <property type="nucleotide sequence ID" value="NZ_PDJD01000001.1"/>
</dbReference>
<dbReference type="Gene3D" id="3.40.605.10">
    <property type="entry name" value="Aldehyde Dehydrogenase, Chain A, domain 1"/>
    <property type="match status" value="1"/>
</dbReference>
<dbReference type="SUPFAM" id="SSF51730">
    <property type="entry name" value="FAD-linked oxidoreductase"/>
    <property type="match status" value="1"/>
</dbReference>
<dbReference type="PANTHER" id="PTHR42862:SF1">
    <property type="entry name" value="DELTA-1-PYRROLINE-5-CARBOXYLATE DEHYDROGENASE 2, ISOFORM A-RELATED"/>
    <property type="match status" value="1"/>
</dbReference>
<dbReference type="InterPro" id="IPR029510">
    <property type="entry name" value="Ald_DH_CS_GLU"/>
</dbReference>
<evidence type="ECO:0000256" key="6">
    <source>
        <dbReference type="PIRSR" id="PIRSR000197-1"/>
    </source>
</evidence>
<dbReference type="InterPro" id="IPR050485">
    <property type="entry name" value="Proline_metab_enzyme"/>
</dbReference>
<proteinExistence type="inferred from homology"/>
<evidence type="ECO:0000256" key="2">
    <source>
        <dbReference type="ARBA" id="ARBA00012884"/>
    </source>
</evidence>
<dbReference type="Pfam" id="PF00171">
    <property type="entry name" value="Aldedh"/>
    <property type="match status" value="1"/>
</dbReference>
<evidence type="ECO:0000256" key="5">
    <source>
        <dbReference type="ARBA" id="ARBA00048142"/>
    </source>
</evidence>
<feature type="region of interest" description="Disordered" evidence="9">
    <location>
        <begin position="455"/>
        <end position="481"/>
    </location>
</feature>
<evidence type="ECO:0000256" key="7">
    <source>
        <dbReference type="PROSITE-ProRule" id="PRU10007"/>
    </source>
</evidence>
<dbReference type="GO" id="GO:0004657">
    <property type="term" value="F:proline dehydrogenase activity"/>
    <property type="evidence" value="ECO:0007669"/>
    <property type="project" value="InterPro"/>
</dbReference>
<evidence type="ECO:0000256" key="8">
    <source>
        <dbReference type="RuleBase" id="RU003345"/>
    </source>
</evidence>
<evidence type="ECO:0000313" key="13">
    <source>
        <dbReference type="Proteomes" id="UP000224915"/>
    </source>
</evidence>
<keyword evidence="4" id="KW-0520">NAD</keyword>
<evidence type="ECO:0000259" key="10">
    <source>
        <dbReference type="Pfam" id="PF00171"/>
    </source>
</evidence>
<dbReference type="InterPro" id="IPR016161">
    <property type="entry name" value="Ald_DH/histidinol_DH"/>
</dbReference>
<name>A0A2A9CXK1_9MICO</name>
<feature type="active site" evidence="6 7">
    <location>
        <position position="720"/>
    </location>
</feature>
<dbReference type="Gene3D" id="3.20.20.220">
    <property type="match status" value="1"/>
</dbReference>
<feature type="active site" evidence="6">
    <location>
        <position position="754"/>
    </location>
</feature>
<comment type="catalytic activity">
    <reaction evidence="5">
        <text>L-glutamate 5-semialdehyde + NAD(+) + H2O = L-glutamate + NADH + 2 H(+)</text>
        <dbReference type="Rhea" id="RHEA:30235"/>
        <dbReference type="ChEBI" id="CHEBI:15377"/>
        <dbReference type="ChEBI" id="CHEBI:15378"/>
        <dbReference type="ChEBI" id="CHEBI:29985"/>
        <dbReference type="ChEBI" id="CHEBI:57540"/>
        <dbReference type="ChEBI" id="CHEBI:57945"/>
        <dbReference type="ChEBI" id="CHEBI:58066"/>
        <dbReference type="EC" id="1.2.1.88"/>
    </reaction>
</comment>
<evidence type="ECO:0000256" key="3">
    <source>
        <dbReference type="ARBA" id="ARBA00023002"/>
    </source>
</evidence>
<dbReference type="GO" id="GO:0009898">
    <property type="term" value="C:cytoplasmic side of plasma membrane"/>
    <property type="evidence" value="ECO:0007669"/>
    <property type="project" value="TreeGrafter"/>
</dbReference>
<dbReference type="InterPro" id="IPR016162">
    <property type="entry name" value="Ald_DH_N"/>
</dbReference>
<feature type="domain" description="Aldehyde dehydrogenase" evidence="10">
    <location>
        <begin position="511"/>
        <end position="939"/>
    </location>
</feature>
<dbReference type="Proteomes" id="UP000224915">
    <property type="component" value="Unassembled WGS sequence"/>
</dbReference>
<comment type="similarity">
    <text evidence="8">Belongs to the aldehyde dehydrogenase family.</text>
</comment>
<evidence type="ECO:0000313" key="12">
    <source>
        <dbReference type="EMBL" id="PFG19167.1"/>
    </source>
</evidence>
<dbReference type="InterPro" id="IPR029041">
    <property type="entry name" value="FAD-linked_oxidoreductase-like"/>
</dbReference>
<dbReference type="InterPro" id="IPR016160">
    <property type="entry name" value="Ald_DH_CS_CYS"/>
</dbReference>
<dbReference type="EMBL" id="PDJD01000001">
    <property type="protein sequence ID" value="PFG19167.1"/>
    <property type="molecule type" value="Genomic_DNA"/>
</dbReference>
<dbReference type="PROSITE" id="PS00687">
    <property type="entry name" value="ALDEHYDE_DEHYDR_GLU"/>
    <property type="match status" value="1"/>
</dbReference>
<dbReference type="SUPFAM" id="SSF53720">
    <property type="entry name" value="ALDH-like"/>
    <property type="match status" value="1"/>
</dbReference>
<comment type="pathway">
    <text evidence="1">Amino-acid degradation; L-proline degradation into L-glutamate; L-glutamate from L-proline: step 2/2.</text>
</comment>
<dbReference type="InterPro" id="IPR015590">
    <property type="entry name" value="Aldehyde_DH_dom"/>
</dbReference>
<keyword evidence="3 8" id="KW-0560">Oxidoreductase</keyword>